<feature type="region of interest" description="Disordered" evidence="2">
    <location>
        <begin position="1"/>
        <end position="129"/>
    </location>
</feature>
<dbReference type="VEuPathDB" id="AmoebaDB:ACA1_171820"/>
<reference evidence="4 5" key="1">
    <citation type="journal article" date="2013" name="Genome Biol.">
        <title>Genome of Acanthamoeba castellanii highlights extensive lateral gene transfer and early evolution of tyrosine kinase signaling.</title>
        <authorList>
            <person name="Clarke M."/>
            <person name="Lohan A.J."/>
            <person name="Liu B."/>
            <person name="Lagkouvardos I."/>
            <person name="Roy S."/>
            <person name="Zafar N."/>
            <person name="Bertelli C."/>
            <person name="Schilde C."/>
            <person name="Kianianmomeni A."/>
            <person name="Burglin T.R."/>
            <person name="Frech C."/>
            <person name="Turcotte B."/>
            <person name="Kopec K.O."/>
            <person name="Synnott J.M."/>
            <person name="Choo C."/>
            <person name="Paponov I."/>
            <person name="Finkler A."/>
            <person name="Soon Heng Tan C."/>
            <person name="Hutchins A.P."/>
            <person name="Weinmeier T."/>
            <person name="Rattei T."/>
            <person name="Chu J.S."/>
            <person name="Gimenez G."/>
            <person name="Irimia M."/>
            <person name="Rigden D.J."/>
            <person name="Fitzpatrick D.A."/>
            <person name="Lorenzo-Morales J."/>
            <person name="Bateman A."/>
            <person name="Chiu C.H."/>
            <person name="Tang P."/>
            <person name="Hegemann P."/>
            <person name="Fromm H."/>
            <person name="Raoult D."/>
            <person name="Greub G."/>
            <person name="Miranda-Saavedra D."/>
            <person name="Chen N."/>
            <person name="Nash P."/>
            <person name="Ginger M.L."/>
            <person name="Horn M."/>
            <person name="Schaap P."/>
            <person name="Caler L."/>
            <person name="Loftus B."/>
        </authorList>
    </citation>
    <scope>NUCLEOTIDE SEQUENCE [LARGE SCALE GENOMIC DNA]</scope>
    <source>
        <strain evidence="4 5">Neff</strain>
    </source>
</reference>
<feature type="compositionally biased region" description="Polar residues" evidence="2">
    <location>
        <begin position="26"/>
        <end position="56"/>
    </location>
</feature>
<feature type="compositionally biased region" description="Low complexity" evidence="2">
    <location>
        <begin position="57"/>
        <end position="129"/>
    </location>
</feature>
<gene>
    <name evidence="4" type="ORF">ACA1_171820</name>
</gene>
<name>L8HIV1_ACACF</name>
<accession>L8HIV1</accession>
<evidence type="ECO:0000313" key="4">
    <source>
        <dbReference type="EMBL" id="ELR24598.1"/>
    </source>
</evidence>
<feature type="coiled-coil region" evidence="1">
    <location>
        <begin position="251"/>
        <end position="324"/>
    </location>
</feature>
<feature type="domain" description="BAR" evidence="3">
    <location>
        <begin position="154"/>
        <end position="365"/>
    </location>
</feature>
<dbReference type="EMBL" id="KB007811">
    <property type="protein sequence ID" value="ELR24598.1"/>
    <property type="molecule type" value="Genomic_DNA"/>
</dbReference>
<keyword evidence="1" id="KW-0175">Coiled coil</keyword>
<organism evidence="4 5">
    <name type="scientific">Acanthamoeba castellanii (strain ATCC 30010 / Neff)</name>
    <dbReference type="NCBI Taxonomy" id="1257118"/>
    <lineage>
        <taxon>Eukaryota</taxon>
        <taxon>Amoebozoa</taxon>
        <taxon>Discosea</taxon>
        <taxon>Longamoebia</taxon>
        <taxon>Centramoebida</taxon>
        <taxon>Acanthamoebidae</taxon>
        <taxon>Acanthamoeba</taxon>
    </lineage>
</organism>
<evidence type="ECO:0000313" key="5">
    <source>
        <dbReference type="Proteomes" id="UP000011083"/>
    </source>
</evidence>
<dbReference type="AlphaFoldDB" id="L8HIV1"/>
<dbReference type="Pfam" id="PF16746">
    <property type="entry name" value="BAR_3"/>
    <property type="match status" value="1"/>
</dbReference>
<evidence type="ECO:0000256" key="2">
    <source>
        <dbReference type="SAM" id="MobiDB-lite"/>
    </source>
</evidence>
<dbReference type="GO" id="GO:0005737">
    <property type="term" value="C:cytoplasm"/>
    <property type="evidence" value="ECO:0007669"/>
    <property type="project" value="InterPro"/>
</dbReference>
<evidence type="ECO:0000256" key="1">
    <source>
        <dbReference type="SAM" id="Coils"/>
    </source>
</evidence>
<dbReference type="SUPFAM" id="SSF103657">
    <property type="entry name" value="BAR/IMD domain-like"/>
    <property type="match status" value="1"/>
</dbReference>
<dbReference type="InterPro" id="IPR027267">
    <property type="entry name" value="AH/BAR_dom_sf"/>
</dbReference>
<protein>
    <recommendedName>
        <fullName evidence="3">BAR domain-containing protein</fullName>
    </recommendedName>
</protein>
<dbReference type="KEGG" id="acan:ACA1_171820"/>
<dbReference type="RefSeq" id="XP_004356498.1">
    <property type="nucleotide sequence ID" value="XM_004356445.1"/>
</dbReference>
<dbReference type="Gene3D" id="1.20.1270.60">
    <property type="entry name" value="Arfaptin homology (AH) domain/BAR domain"/>
    <property type="match status" value="1"/>
</dbReference>
<dbReference type="Proteomes" id="UP000011083">
    <property type="component" value="Unassembled WGS sequence"/>
</dbReference>
<dbReference type="InterPro" id="IPR004148">
    <property type="entry name" value="BAR_dom"/>
</dbReference>
<keyword evidence="5" id="KW-1185">Reference proteome</keyword>
<evidence type="ECO:0000259" key="3">
    <source>
        <dbReference type="Pfam" id="PF16746"/>
    </source>
</evidence>
<dbReference type="GeneID" id="14925619"/>
<dbReference type="CDD" id="cd07307">
    <property type="entry name" value="BAR"/>
    <property type="match status" value="1"/>
</dbReference>
<sequence>MKGFMTLRSNSSTRNLEKKKKRDGINLQSDSILDQSPVLSSSGSTPINNNDADNGTPSPGSLKKTPPSSSLASSPSSSSQSSPSSFLPRASSSPSLPSRKSISPPHSPSSSSSDHLSSRASTARSNRSTRLIGKLAIEEPNEAGHFQLDADTDVKNRDDQVRQLKSHLKKLAAAVRRLNTDALRYVKANNAFAQDAMDKLQIAEKRSNPDSVYAEALTKFAEAERNVAANVTQFHQVPSDQLIARILEFVEKDISTELKNTKSKYEKARRDYDGAVDKVTTLRGKSKPDVIKLYNAERDLKRLKKAYEDALEEVHIKLEDIELKKSCSLIEWLILYLQQERDMYGESFVIVQHLEGYLKRSEEEVRYSIAVQDTTQLRGGAYIHANTHFAFDEQAAALQVERDAIYDPLIQRRKTNRAMGLLVRQLVDSNPGVVAILQRIISSESKNVTVPSKGDTKGVANFQAFIKDNYNDICLELIAAGYREQMKELASAMGFLEKAREDIEL</sequence>
<proteinExistence type="predicted"/>